<dbReference type="EMBL" id="QKWP01000086">
    <property type="protein sequence ID" value="RIB27834.1"/>
    <property type="molecule type" value="Genomic_DNA"/>
</dbReference>
<dbReference type="STRING" id="44941.A0A397VZA3"/>
<protein>
    <submittedName>
        <fullName evidence="1">Uncharacterized protein</fullName>
    </submittedName>
</protein>
<accession>A0A397VZA3</accession>
<name>A0A397VZA3_9GLOM</name>
<dbReference type="PANTHER" id="PTHR46579:SF1">
    <property type="entry name" value="F5_8 TYPE C DOMAIN-CONTAINING PROTEIN"/>
    <property type="match status" value="1"/>
</dbReference>
<reference evidence="1 2" key="1">
    <citation type="submission" date="2018-06" db="EMBL/GenBank/DDBJ databases">
        <title>Comparative genomics reveals the genomic features of Rhizophagus irregularis, R. cerebriforme, R. diaphanum and Gigaspora rosea, and their symbiotic lifestyle signature.</title>
        <authorList>
            <person name="Morin E."/>
            <person name="San Clemente H."/>
            <person name="Chen E.C.H."/>
            <person name="De La Providencia I."/>
            <person name="Hainaut M."/>
            <person name="Kuo A."/>
            <person name="Kohler A."/>
            <person name="Murat C."/>
            <person name="Tang N."/>
            <person name="Roy S."/>
            <person name="Loubradou J."/>
            <person name="Henrissat B."/>
            <person name="Grigoriev I.V."/>
            <person name="Corradi N."/>
            <person name="Roux C."/>
            <person name="Martin F.M."/>
        </authorList>
    </citation>
    <scope>NUCLEOTIDE SEQUENCE [LARGE SCALE GENOMIC DNA]</scope>
    <source>
        <strain evidence="1 2">DAOM 194757</strain>
    </source>
</reference>
<gene>
    <name evidence="1" type="ORF">C2G38_2159603</name>
</gene>
<organism evidence="1 2">
    <name type="scientific">Gigaspora rosea</name>
    <dbReference type="NCBI Taxonomy" id="44941"/>
    <lineage>
        <taxon>Eukaryota</taxon>
        <taxon>Fungi</taxon>
        <taxon>Fungi incertae sedis</taxon>
        <taxon>Mucoromycota</taxon>
        <taxon>Glomeromycotina</taxon>
        <taxon>Glomeromycetes</taxon>
        <taxon>Diversisporales</taxon>
        <taxon>Gigasporaceae</taxon>
        <taxon>Gigaspora</taxon>
    </lineage>
</organism>
<comment type="caution">
    <text evidence="1">The sequence shown here is derived from an EMBL/GenBank/DDBJ whole genome shotgun (WGS) entry which is preliminary data.</text>
</comment>
<sequence length="386" mass="44657">MLTQIQSKVNRIQVLSDISRIPENVSSGDGFSNFTADQWQNFFTIYATVVLWEHLSNDDRQILTQFVDQFDKTYRKKIWPEKITPNLLLSLHLCECAQDYGPLYSFWCFSFERINGILGSLPNSNRKIEPELIQRPMNDSRIVSLTAASEVEGLELLPNRSEVGSLSDANQFSSDEMRRLSNNGGFAKLTKRFTLYLRSERFSGELLPPQRQKLIIPADLLDLLVKYYTATYENLSFRNPFADNLDDSIIVLNRVDQYERCRIGSEIFGSDISSRHVKSSFVLARFVNQDGSIDLYPGQVQYFISYSVNLPNGFIEHKLVYIKWYKPVSSAATRFHFSSNDDAETCNVELWDTQFYPICRECIIPVHNIFSRFILFKNKISDRQNS</sequence>
<evidence type="ECO:0000313" key="2">
    <source>
        <dbReference type="Proteomes" id="UP000266673"/>
    </source>
</evidence>
<keyword evidence="2" id="KW-1185">Reference proteome</keyword>
<proteinExistence type="predicted"/>
<dbReference type="OrthoDB" id="2425894at2759"/>
<dbReference type="PANTHER" id="PTHR46579">
    <property type="entry name" value="F5/8 TYPE C DOMAIN-CONTAINING PROTEIN-RELATED"/>
    <property type="match status" value="1"/>
</dbReference>
<dbReference type="Proteomes" id="UP000266673">
    <property type="component" value="Unassembled WGS sequence"/>
</dbReference>
<dbReference type="AlphaFoldDB" id="A0A397VZA3"/>
<evidence type="ECO:0000313" key="1">
    <source>
        <dbReference type="EMBL" id="RIB27834.1"/>
    </source>
</evidence>